<feature type="compositionally biased region" description="Polar residues" evidence="1">
    <location>
        <begin position="42"/>
        <end position="52"/>
    </location>
</feature>
<comment type="caution">
    <text evidence="2">The sequence shown here is derived from an EMBL/GenBank/DDBJ whole genome shotgun (WGS) entry which is preliminary data.</text>
</comment>
<evidence type="ECO:0000256" key="1">
    <source>
        <dbReference type="SAM" id="MobiDB-lite"/>
    </source>
</evidence>
<protein>
    <submittedName>
        <fullName evidence="2">Uncharacterized protein</fullName>
    </submittedName>
</protein>
<dbReference type="AlphaFoldDB" id="A0A6I3SJR6"/>
<accession>A0A6I3SJR6</accession>
<feature type="compositionally biased region" description="Basic and acidic residues" evidence="1">
    <location>
        <begin position="28"/>
        <end position="40"/>
    </location>
</feature>
<organism evidence="2 3">
    <name type="scientific">Heliobacterium mobile</name>
    <name type="common">Heliobacillus mobilis</name>
    <dbReference type="NCBI Taxonomy" id="28064"/>
    <lineage>
        <taxon>Bacteria</taxon>
        <taxon>Bacillati</taxon>
        <taxon>Bacillota</taxon>
        <taxon>Clostridia</taxon>
        <taxon>Eubacteriales</taxon>
        <taxon>Heliobacteriaceae</taxon>
        <taxon>Heliobacterium</taxon>
    </lineage>
</organism>
<dbReference type="Proteomes" id="UP000430670">
    <property type="component" value="Unassembled WGS sequence"/>
</dbReference>
<evidence type="ECO:0000313" key="3">
    <source>
        <dbReference type="Proteomes" id="UP000430670"/>
    </source>
</evidence>
<evidence type="ECO:0000313" key="2">
    <source>
        <dbReference type="EMBL" id="MTV49056.1"/>
    </source>
</evidence>
<keyword evidence="3" id="KW-1185">Reference proteome</keyword>
<dbReference type="EMBL" id="WNKU01000008">
    <property type="protein sequence ID" value="MTV49056.1"/>
    <property type="molecule type" value="Genomic_DNA"/>
</dbReference>
<proteinExistence type="predicted"/>
<gene>
    <name evidence="2" type="ORF">GJ688_08700</name>
</gene>
<dbReference type="RefSeq" id="WP_155476160.1">
    <property type="nucleotide sequence ID" value="NZ_WNKU01000008.1"/>
</dbReference>
<sequence>MKHIGKNGTYIGKQTLLRYSDENAALEPYKEKDEQNDGGHPEQSNTKNTTPS</sequence>
<feature type="region of interest" description="Disordered" evidence="1">
    <location>
        <begin position="22"/>
        <end position="52"/>
    </location>
</feature>
<name>A0A6I3SJR6_HELMO</name>
<reference evidence="2 3" key="1">
    <citation type="submission" date="2019-11" db="EMBL/GenBank/DDBJ databases">
        <title>Whole-genome sequence of a the green, strictly anaerobic photosynthetic bacterium Heliobacillus mobilis DSM 6151.</title>
        <authorList>
            <person name="Kyndt J.A."/>
            <person name="Meyer T.E."/>
        </authorList>
    </citation>
    <scope>NUCLEOTIDE SEQUENCE [LARGE SCALE GENOMIC DNA]</scope>
    <source>
        <strain evidence="2 3">DSM 6151</strain>
    </source>
</reference>